<proteinExistence type="predicted"/>
<keyword evidence="3" id="KW-1185">Reference proteome</keyword>
<evidence type="ECO:0000313" key="2">
    <source>
        <dbReference type="EMBL" id="QEG40388.1"/>
    </source>
</evidence>
<dbReference type="Gene3D" id="1.10.10.10">
    <property type="entry name" value="Winged helix-like DNA-binding domain superfamily/Winged helix DNA-binding domain"/>
    <property type="match status" value="2"/>
</dbReference>
<dbReference type="InterPro" id="IPR007432">
    <property type="entry name" value="DUF480"/>
</dbReference>
<dbReference type="SUPFAM" id="SSF46785">
    <property type="entry name" value="Winged helix' DNA-binding domain"/>
    <property type="match status" value="2"/>
</dbReference>
<dbReference type="Pfam" id="PF04337">
    <property type="entry name" value="DUF480"/>
    <property type="match status" value="1"/>
</dbReference>
<dbReference type="InterPro" id="IPR036388">
    <property type="entry name" value="WH-like_DNA-bd_sf"/>
</dbReference>
<accession>A0A5B9QN13</accession>
<dbReference type="InterPro" id="IPR036390">
    <property type="entry name" value="WH_DNA-bd_sf"/>
</dbReference>
<evidence type="ECO:0000313" key="3">
    <source>
        <dbReference type="Proteomes" id="UP000325286"/>
    </source>
</evidence>
<dbReference type="PANTHER" id="PTHR38768">
    <property type="entry name" value="UPF0502 PROTEIN YCEH"/>
    <property type="match status" value="1"/>
</dbReference>
<dbReference type="EMBL" id="CP042914">
    <property type="protein sequence ID" value="QEG40388.1"/>
    <property type="molecule type" value="Genomic_DNA"/>
</dbReference>
<gene>
    <name evidence="2" type="ORF">UC8_23980</name>
</gene>
<feature type="compositionally biased region" description="Low complexity" evidence="1">
    <location>
        <begin position="201"/>
        <end position="214"/>
    </location>
</feature>
<name>A0A5B9QN13_9BACT</name>
<dbReference type="RefSeq" id="WP_068142649.1">
    <property type="nucleotide sequence ID" value="NZ_CP042914.1"/>
</dbReference>
<organism evidence="2 3">
    <name type="scientific">Roseimaritima ulvae</name>
    <dbReference type="NCBI Taxonomy" id="980254"/>
    <lineage>
        <taxon>Bacteria</taxon>
        <taxon>Pseudomonadati</taxon>
        <taxon>Planctomycetota</taxon>
        <taxon>Planctomycetia</taxon>
        <taxon>Pirellulales</taxon>
        <taxon>Pirellulaceae</taxon>
        <taxon>Roseimaritima</taxon>
    </lineage>
</organism>
<feature type="region of interest" description="Disordered" evidence="1">
    <location>
        <begin position="191"/>
        <end position="214"/>
    </location>
</feature>
<feature type="region of interest" description="Disordered" evidence="1">
    <location>
        <begin position="1"/>
        <end position="27"/>
    </location>
</feature>
<protein>
    <submittedName>
        <fullName evidence="2">Uncharacterized protein</fullName>
    </submittedName>
</protein>
<dbReference type="KEGG" id="rul:UC8_23980"/>
<dbReference type="PANTHER" id="PTHR38768:SF1">
    <property type="entry name" value="UPF0502 PROTEIN YCEH"/>
    <property type="match status" value="1"/>
</dbReference>
<evidence type="ECO:0000256" key="1">
    <source>
        <dbReference type="SAM" id="MobiDB-lite"/>
    </source>
</evidence>
<dbReference type="AlphaFoldDB" id="A0A5B9QN13"/>
<reference evidence="2 3" key="1">
    <citation type="submission" date="2019-08" db="EMBL/GenBank/DDBJ databases">
        <title>Deep-cultivation of Planctomycetes and their phenomic and genomic characterization uncovers novel biology.</title>
        <authorList>
            <person name="Wiegand S."/>
            <person name="Jogler M."/>
            <person name="Boedeker C."/>
            <person name="Pinto D."/>
            <person name="Vollmers J."/>
            <person name="Rivas-Marin E."/>
            <person name="Kohn T."/>
            <person name="Peeters S.H."/>
            <person name="Heuer A."/>
            <person name="Rast P."/>
            <person name="Oberbeckmann S."/>
            <person name="Bunk B."/>
            <person name="Jeske O."/>
            <person name="Meyerdierks A."/>
            <person name="Storesund J.E."/>
            <person name="Kallscheuer N."/>
            <person name="Luecker S."/>
            <person name="Lage O.M."/>
            <person name="Pohl T."/>
            <person name="Merkel B.J."/>
            <person name="Hornburger P."/>
            <person name="Mueller R.-W."/>
            <person name="Bruemmer F."/>
            <person name="Labrenz M."/>
            <person name="Spormann A.M."/>
            <person name="Op den Camp H."/>
            <person name="Overmann J."/>
            <person name="Amann R."/>
            <person name="Jetten M.S.M."/>
            <person name="Mascher T."/>
            <person name="Medema M.H."/>
            <person name="Devos D.P."/>
            <person name="Kaster A.-K."/>
            <person name="Ovreas L."/>
            <person name="Rohde M."/>
            <person name="Galperin M.Y."/>
            <person name="Jogler C."/>
        </authorList>
    </citation>
    <scope>NUCLEOTIDE SEQUENCE [LARGE SCALE GENOMIC DNA]</scope>
    <source>
        <strain evidence="2 3">UC8</strain>
    </source>
</reference>
<sequence length="233" mass="25441">MNEHPPTDSDDAQAEPEAQKTLPPLHPHQRRVLGVLVEKAKTTPDSYPLTLNAIMTGCNQKSNRDPVMQLDADDVQIALDGLRALEAATEIQGGGRVNKFRHHAYDWLGVRGAHAAVMIELMLRGPQTLGEIRSRASRMEKLADLQMTTQVVNELIAKKLVVPLGRPGRGQQFAHTLYQPDEMQRLDVASAAAPLPPQPSAPAAAPAPAADTDALQQQIDELKARVEKLESRL</sequence>
<dbReference type="Proteomes" id="UP000325286">
    <property type="component" value="Chromosome"/>
</dbReference>